<organism evidence="13 14">
    <name type="scientific">Saccharothrix australiensis</name>
    <dbReference type="NCBI Taxonomy" id="2072"/>
    <lineage>
        <taxon>Bacteria</taxon>
        <taxon>Bacillati</taxon>
        <taxon>Actinomycetota</taxon>
        <taxon>Actinomycetes</taxon>
        <taxon>Pseudonocardiales</taxon>
        <taxon>Pseudonocardiaceae</taxon>
        <taxon>Saccharothrix</taxon>
    </lineage>
</organism>
<dbReference type="EMBL" id="RBXO01000001">
    <property type="protein sequence ID" value="RKT57011.1"/>
    <property type="molecule type" value="Genomic_DNA"/>
</dbReference>
<evidence type="ECO:0000313" key="13">
    <source>
        <dbReference type="EMBL" id="RKT57011.1"/>
    </source>
</evidence>
<dbReference type="InterPro" id="IPR036034">
    <property type="entry name" value="PDZ_sf"/>
</dbReference>
<dbReference type="CDD" id="cd06163">
    <property type="entry name" value="S2P-M50_PDZ_RseP-like"/>
    <property type="match status" value="1"/>
</dbReference>
<dbReference type="Pfam" id="PF02163">
    <property type="entry name" value="Peptidase_M50"/>
    <property type="match status" value="1"/>
</dbReference>
<evidence type="ECO:0000256" key="1">
    <source>
        <dbReference type="ARBA" id="ARBA00001947"/>
    </source>
</evidence>
<evidence type="ECO:0000256" key="2">
    <source>
        <dbReference type="ARBA" id="ARBA00004141"/>
    </source>
</evidence>
<comment type="caution">
    <text evidence="13">The sequence shown here is derived from an EMBL/GenBank/DDBJ whole genome shotgun (WGS) entry which is preliminary data.</text>
</comment>
<dbReference type="GO" id="GO:0006508">
    <property type="term" value="P:proteolysis"/>
    <property type="evidence" value="ECO:0007669"/>
    <property type="project" value="UniProtKB-KW"/>
</dbReference>
<evidence type="ECO:0000256" key="6">
    <source>
        <dbReference type="ARBA" id="ARBA00022801"/>
    </source>
</evidence>
<evidence type="ECO:0000256" key="11">
    <source>
        <dbReference type="SAM" id="Phobius"/>
    </source>
</evidence>
<comment type="subcellular location">
    <subcellularLocation>
        <location evidence="2">Membrane</location>
        <topology evidence="2">Multi-pass membrane protein</topology>
    </subcellularLocation>
</comment>
<keyword evidence="14" id="KW-1185">Reference proteome</keyword>
<dbReference type="InterPro" id="IPR004387">
    <property type="entry name" value="Pept_M50_Zn"/>
</dbReference>
<evidence type="ECO:0000256" key="7">
    <source>
        <dbReference type="ARBA" id="ARBA00022833"/>
    </source>
</evidence>
<keyword evidence="6" id="KW-0378">Hydrolase</keyword>
<reference evidence="13 14" key="1">
    <citation type="submission" date="2018-10" db="EMBL/GenBank/DDBJ databases">
        <title>Sequencing the genomes of 1000 actinobacteria strains.</title>
        <authorList>
            <person name="Klenk H.-P."/>
        </authorList>
    </citation>
    <scope>NUCLEOTIDE SEQUENCE [LARGE SCALE GENOMIC DNA]</scope>
    <source>
        <strain evidence="13 14">DSM 43800</strain>
    </source>
</reference>
<keyword evidence="5 11" id="KW-0812">Transmembrane</keyword>
<dbReference type="GO" id="GO:0004222">
    <property type="term" value="F:metalloendopeptidase activity"/>
    <property type="evidence" value="ECO:0007669"/>
    <property type="project" value="InterPro"/>
</dbReference>
<dbReference type="AlphaFoldDB" id="A0A495W5M8"/>
<keyword evidence="8 11" id="KW-1133">Transmembrane helix</keyword>
<dbReference type="Gene3D" id="2.30.42.10">
    <property type="match status" value="1"/>
</dbReference>
<feature type="domain" description="Peptidase M50" evidence="12">
    <location>
        <begin position="31"/>
        <end position="385"/>
    </location>
</feature>
<dbReference type="SUPFAM" id="SSF50156">
    <property type="entry name" value="PDZ domain-like"/>
    <property type="match status" value="1"/>
</dbReference>
<dbReference type="Proteomes" id="UP000282084">
    <property type="component" value="Unassembled WGS sequence"/>
</dbReference>
<protein>
    <submittedName>
        <fullName evidence="13">RIP metalloprotease RseP</fullName>
    </submittedName>
</protein>
<evidence type="ECO:0000256" key="10">
    <source>
        <dbReference type="ARBA" id="ARBA00023136"/>
    </source>
</evidence>
<evidence type="ECO:0000256" key="3">
    <source>
        <dbReference type="ARBA" id="ARBA00007931"/>
    </source>
</evidence>
<proteinExistence type="inferred from homology"/>
<keyword evidence="9 13" id="KW-0482">Metalloprotease</keyword>
<comment type="similarity">
    <text evidence="3">Belongs to the peptidase M50B family.</text>
</comment>
<keyword evidence="4 13" id="KW-0645">Protease</keyword>
<dbReference type="GO" id="GO:0016020">
    <property type="term" value="C:membrane"/>
    <property type="evidence" value="ECO:0007669"/>
    <property type="project" value="UniProtKB-SubCell"/>
</dbReference>
<dbReference type="OrthoDB" id="9782003at2"/>
<keyword evidence="10 11" id="KW-0472">Membrane</keyword>
<sequence length="418" mass="45271">MGPGAGAGTRGHFGGVGKGLTVVFFLGILLFALLIGISIALHELGHLATAKMFGMKVTRYFIGFGPKIWSFRRGETEYGLKVIPAGGFCEITGMTALEEVRPEDRHRAFYRQKTWKRVVVLSAGSITHFILGFIILYLMAATFGMPNLRDTPLVAQVAPCVQSTAAPDCGPGDSSPAAQAGFQAGDEILAVAGTATPTWQDVLKLTRDRFGSTEFRVLRDDREITLTADVARVDREFQRKDGSRYTKEVGAIGIIHQTRFEYNALTAVGGATRATGDMFANTWKGLLRFPEKIPAVVKAIGGAERDVDSPVSVVGASRLGGEAVEAGLWPFFFLMLAGLNFFVGVFNLLPLLPLDGGHIAVNLYERVRNWIRKLRGMPAGAPVNYLRLLPLTYLVIFVGGAVTLLTVTADIVNPIRLQ</sequence>
<evidence type="ECO:0000259" key="12">
    <source>
        <dbReference type="Pfam" id="PF02163"/>
    </source>
</evidence>
<evidence type="ECO:0000256" key="4">
    <source>
        <dbReference type="ARBA" id="ARBA00022670"/>
    </source>
</evidence>
<feature type="transmembrane region" description="Helical" evidence="11">
    <location>
        <begin position="118"/>
        <end position="139"/>
    </location>
</feature>
<dbReference type="PANTHER" id="PTHR42837:SF2">
    <property type="entry name" value="MEMBRANE METALLOPROTEASE ARASP2, CHLOROPLASTIC-RELATED"/>
    <property type="match status" value="1"/>
</dbReference>
<gene>
    <name evidence="13" type="ORF">C8E97_5725</name>
</gene>
<accession>A0A495W5M8</accession>
<keyword evidence="7" id="KW-0862">Zinc</keyword>
<comment type="cofactor">
    <cofactor evidence="1">
        <name>Zn(2+)</name>
        <dbReference type="ChEBI" id="CHEBI:29105"/>
    </cofactor>
</comment>
<evidence type="ECO:0000256" key="9">
    <source>
        <dbReference type="ARBA" id="ARBA00023049"/>
    </source>
</evidence>
<name>A0A495W5M8_9PSEU</name>
<feature type="transmembrane region" description="Helical" evidence="11">
    <location>
        <begin position="20"/>
        <end position="41"/>
    </location>
</feature>
<dbReference type="InterPro" id="IPR008915">
    <property type="entry name" value="Peptidase_M50"/>
</dbReference>
<evidence type="ECO:0000313" key="14">
    <source>
        <dbReference type="Proteomes" id="UP000282084"/>
    </source>
</evidence>
<evidence type="ECO:0000256" key="5">
    <source>
        <dbReference type="ARBA" id="ARBA00022692"/>
    </source>
</evidence>
<feature type="transmembrane region" description="Helical" evidence="11">
    <location>
        <begin position="391"/>
        <end position="412"/>
    </location>
</feature>
<dbReference type="PANTHER" id="PTHR42837">
    <property type="entry name" value="REGULATOR OF SIGMA-E PROTEASE RSEP"/>
    <property type="match status" value="1"/>
</dbReference>
<evidence type="ECO:0000256" key="8">
    <source>
        <dbReference type="ARBA" id="ARBA00022989"/>
    </source>
</evidence>